<feature type="region of interest" description="Disordered" evidence="5">
    <location>
        <begin position="509"/>
        <end position="575"/>
    </location>
</feature>
<feature type="compositionally biased region" description="Low complexity" evidence="5">
    <location>
        <begin position="466"/>
        <end position="476"/>
    </location>
</feature>
<evidence type="ECO:0000256" key="2">
    <source>
        <dbReference type="ARBA" id="ARBA00022771"/>
    </source>
</evidence>
<feature type="compositionally biased region" description="Low complexity" evidence="5">
    <location>
        <begin position="509"/>
        <end position="519"/>
    </location>
</feature>
<dbReference type="EMBL" id="CH891728">
    <property type="protein sequence ID" value="KRK05229.1"/>
    <property type="molecule type" value="Genomic_DNA"/>
</dbReference>
<reference evidence="7" key="4">
    <citation type="submission" date="2015-11" db="EMBL/GenBank/DDBJ databases">
        <authorList>
            <consortium name="FlyBase"/>
        </authorList>
    </citation>
    <scope>NUCLEOTIDE SEQUENCE</scope>
    <source>
        <strain evidence="7">Tai18E2</strain>
    </source>
</reference>
<protein>
    <submittedName>
        <fullName evidence="7">Uncharacterized protein, isoform A</fullName>
    </submittedName>
    <submittedName>
        <fullName evidence="8">Uncharacterized protein, isoform B</fullName>
    </submittedName>
    <submittedName>
        <fullName evidence="9">Uncharacterized protein, isoform C</fullName>
    </submittedName>
    <submittedName>
        <fullName evidence="10">Uncharacterized protein, isoform D</fullName>
    </submittedName>
    <submittedName>
        <fullName evidence="11">Uncharacterized protein, isoform E</fullName>
    </submittedName>
</protein>
<feature type="region of interest" description="Disordered" evidence="5">
    <location>
        <begin position="920"/>
        <end position="961"/>
    </location>
</feature>
<reference evidence="7 12" key="2">
    <citation type="journal article" date="2007" name="Nature">
        <title>Evolution of genes and genomes on the Drosophila phylogeny.</title>
        <authorList>
            <consortium name="Drosophila 12 Genomes Consortium"/>
            <person name="Clark A.G."/>
            <person name="Eisen M.B."/>
            <person name="Smith D.R."/>
            <person name="Bergman C.M."/>
            <person name="Oliver B."/>
            <person name="Markow T.A."/>
            <person name="Kaufman T.C."/>
            <person name="Kellis M."/>
            <person name="Gelbart W."/>
            <person name="Iyer V.N."/>
            <person name="Pollard D.A."/>
            <person name="Sackton T.B."/>
            <person name="Larracuente A.M."/>
            <person name="Singh N.D."/>
            <person name="Abad J.P."/>
            <person name="Abt D.N."/>
            <person name="Adryan B."/>
            <person name="Aguade M."/>
            <person name="Akashi H."/>
            <person name="Anderson W.W."/>
            <person name="Aquadro C.F."/>
            <person name="Ardell D.H."/>
            <person name="Arguello R."/>
            <person name="Artieri C.G."/>
            <person name="Barbash D.A."/>
            <person name="Barker D."/>
            <person name="Barsanti P."/>
            <person name="Batterham P."/>
            <person name="Batzoglou S."/>
            <person name="Begun D."/>
            <person name="Bhutkar A."/>
            <person name="Blanco E."/>
            <person name="Bosak S.A."/>
            <person name="Bradley R.K."/>
            <person name="Brand A.D."/>
            <person name="Brent M.R."/>
            <person name="Brooks A.N."/>
            <person name="Brown R.H."/>
            <person name="Butlin R.K."/>
            <person name="Caggese C."/>
            <person name="Calvi B.R."/>
            <person name="Bernardo de Carvalho A."/>
            <person name="Caspi A."/>
            <person name="Castrezana S."/>
            <person name="Celniker S.E."/>
            <person name="Chang J.L."/>
            <person name="Chapple C."/>
            <person name="Chatterji S."/>
            <person name="Chinwalla A."/>
            <person name="Civetta A."/>
            <person name="Clifton S.W."/>
            <person name="Comeron J.M."/>
            <person name="Costello J.C."/>
            <person name="Coyne J.A."/>
            <person name="Daub J."/>
            <person name="David R.G."/>
            <person name="Delcher A.L."/>
            <person name="Delehaunty K."/>
            <person name="Do C.B."/>
            <person name="Ebling H."/>
            <person name="Edwards K."/>
            <person name="Eickbush T."/>
            <person name="Evans J.D."/>
            <person name="Filipski A."/>
            <person name="Findeiss S."/>
            <person name="Freyhult E."/>
            <person name="Fulton L."/>
            <person name="Fulton R."/>
            <person name="Garcia A.C."/>
            <person name="Gardiner A."/>
            <person name="Garfield D.A."/>
            <person name="Garvin B.E."/>
            <person name="Gibson G."/>
            <person name="Gilbert D."/>
            <person name="Gnerre S."/>
            <person name="Godfrey J."/>
            <person name="Good R."/>
            <person name="Gotea V."/>
            <person name="Gravely B."/>
            <person name="Greenberg A.J."/>
            <person name="Griffiths-Jones S."/>
            <person name="Gross S."/>
            <person name="Guigo R."/>
            <person name="Gustafson E.A."/>
            <person name="Haerty W."/>
            <person name="Hahn M.W."/>
            <person name="Halligan D.L."/>
            <person name="Halpern A.L."/>
            <person name="Halter G.M."/>
            <person name="Han M.V."/>
            <person name="Heger A."/>
            <person name="Hillier L."/>
            <person name="Hinrichs A.S."/>
            <person name="Holmes I."/>
            <person name="Hoskins R.A."/>
            <person name="Hubisz M.J."/>
            <person name="Hultmark D."/>
            <person name="Huntley M.A."/>
            <person name="Jaffe D.B."/>
            <person name="Jagadeeshan S."/>
            <person name="Jeck W.R."/>
            <person name="Johnson J."/>
            <person name="Jones C.D."/>
            <person name="Jordan W.C."/>
            <person name="Karpen G.H."/>
            <person name="Kataoka E."/>
            <person name="Keightley P.D."/>
            <person name="Kheradpour P."/>
            <person name="Kirkness E.F."/>
            <person name="Koerich L.B."/>
            <person name="Kristiansen K."/>
            <person name="Kudrna D."/>
            <person name="Kulathinal R.J."/>
            <person name="Kumar S."/>
            <person name="Kwok R."/>
            <person name="Lander E."/>
            <person name="Langley C.H."/>
            <person name="Lapoint R."/>
            <person name="Lazzaro B.P."/>
            <person name="Lee S.J."/>
            <person name="Levesque L."/>
            <person name="Li R."/>
            <person name="Lin C.F."/>
            <person name="Lin M.F."/>
            <person name="Lindblad-Toh K."/>
            <person name="Llopart A."/>
            <person name="Long M."/>
            <person name="Low L."/>
            <person name="Lozovsky E."/>
            <person name="Lu J."/>
            <person name="Luo M."/>
            <person name="Machado C.A."/>
            <person name="Makalowski W."/>
            <person name="Marzo M."/>
            <person name="Matsuda M."/>
            <person name="Matzkin L."/>
            <person name="McAllister B."/>
            <person name="McBride C.S."/>
            <person name="McKernan B."/>
            <person name="McKernan K."/>
            <person name="Mendez-Lago M."/>
            <person name="Minx P."/>
            <person name="Mollenhauer M.U."/>
            <person name="Montooth K."/>
            <person name="Mount S.M."/>
            <person name="Mu X."/>
            <person name="Myers E."/>
            <person name="Negre B."/>
            <person name="Newfeld S."/>
            <person name="Nielsen R."/>
            <person name="Noor M.A."/>
            <person name="O'Grady P."/>
            <person name="Pachter L."/>
            <person name="Papaceit M."/>
            <person name="Parisi M.J."/>
            <person name="Parisi M."/>
            <person name="Parts L."/>
            <person name="Pedersen J.S."/>
            <person name="Pesole G."/>
            <person name="Phillippy A.M."/>
            <person name="Ponting C.P."/>
            <person name="Pop M."/>
            <person name="Porcelli D."/>
            <person name="Powell J.R."/>
            <person name="Prohaska S."/>
            <person name="Pruitt K."/>
            <person name="Puig M."/>
            <person name="Quesneville H."/>
            <person name="Ram K.R."/>
            <person name="Rand D."/>
            <person name="Rasmussen M.D."/>
            <person name="Reed L.K."/>
            <person name="Reenan R."/>
            <person name="Reily A."/>
            <person name="Remington K.A."/>
            <person name="Rieger T.T."/>
            <person name="Ritchie M.G."/>
            <person name="Robin C."/>
            <person name="Rogers Y.H."/>
            <person name="Rohde C."/>
            <person name="Rozas J."/>
            <person name="Rubenfield M.J."/>
            <person name="Ruiz A."/>
            <person name="Russo S."/>
            <person name="Salzberg S.L."/>
            <person name="Sanchez-Gracia A."/>
            <person name="Saranga D.J."/>
            <person name="Sato H."/>
            <person name="Schaeffer S.W."/>
            <person name="Schatz M.C."/>
            <person name="Schlenke T."/>
            <person name="Schwartz R."/>
            <person name="Segarra C."/>
            <person name="Singh R.S."/>
            <person name="Sirot L."/>
            <person name="Sirota M."/>
            <person name="Sisneros N.B."/>
            <person name="Smith C.D."/>
            <person name="Smith T.F."/>
            <person name="Spieth J."/>
            <person name="Stage D.E."/>
            <person name="Stark A."/>
            <person name="Stephan W."/>
            <person name="Strausberg R.L."/>
            <person name="Strempel S."/>
            <person name="Sturgill D."/>
            <person name="Sutton G."/>
            <person name="Sutton G.G."/>
            <person name="Tao W."/>
            <person name="Teichmann S."/>
            <person name="Tobari Y.N."/>
            <person name="Tomimura Y."/>
            <person name="Tsolas J.M."/>
            <person name="Valente V.L."/>
            <person name="Venter E."/>
            <person name="Venter J.C."/>
            <person name="Vicario S."/>
            <person name="Vieira F.G."/>
            <person name="Vilella A.J."/>
            <person name="Villasante A."/>
            <person name="Walenz B."/>
            <person name="Wang J."/>
            <person name="Wasserman M."/>
            <person name="Watts T."/>
            <person name="Wilson D."/>
            <person name="Wilson R.K."/>
            <person name="Wing R.A."/>
            <person name="Wolfner M.F."/>
            <person name="Wong A."/>
            <person name="Wong G.K."/>
            <person name="Wu C.I."/>
            <person name="Wu G."/>
            <person name="Yamamoto D."/>
            <person name="Yang H.P."/>
            <person name="Yang S.P."/>
            <person name="Yorke J.A."/>
            <person name="Yoshida K."/>
            <person name="Zdobnov E."/>
            <person name="Zhang P."/>
            <person name="Zhang Y."/>
            <person name="Zimin A.V."/>
            <person name="Baldwin J."/>
            <person name="Abdouelleil A."/>
            <person name="Abdulkadir J."/>
            <person name="Abebe A."/>
            <person name="Abera B."/>
            <person name="Abreu J."/>
            <person name="Acer S.C."/>
            <person name="Aftuck L."/>
            <person name="Alexander A."/>
            <person name="An P."/>
            <person name="Anderson E."/>
            <person name="Anderson S."/>
            <person name="Arachi H."/>
            <person name="Azer M."/>
            <person name="Bachantsang P."/>
            <person name="Barry A."/>
            <person name="Bayul T."/>
            <person name="Berlin A."/>
            <person name="Bessette D."/>
            <person name="Bloom T."/>
            <person name="Blye J."/>
            <person name="Boguslavskiy L."/>
            <person name="Bonnet C."/>
            <person name="Boukhgalter B."/>
            <person name="Bourzgui I."/>
            <person name="Brown A."/>
            <person name="Cahill P."/>
            <person name="Channer S."/>
            <person name="Cheshatsang Y."/>
            <person name="Chuda L."/>
            <person name="Citroen M."/>
            <person name="Collymore A."/>
            <person name="Cooke P."/>
            <person name="Costello M."/>
            <person name="D'Aco K."/>
            <person name="Daza R."/>
            <person name="De Haan G."/>
            <person name="DeGray S."/>
            <person name="DeMaso C."/>
            <person name="Dhargay N."/>
            <person name="Dooley K."/>
            <person name="Dooley E."/>
            <person name="Doricent M."/>
            <person name="Dorje P."/>
            <person name="Dorjee K."/>
            <person name="Dupes A."/>
            <person name="Elong R."/>
            <person name="Falk J."/>
            <person name="Farina A."/>
            <person name="Faro S."/>
            <person name="Ferguson D."/>
            <person name="Fisher S."/>
            <person name="Foley C.D."/>
            <person name="Franke A."/>
            <person name="Friedrich D."/>
            <person name="Gadbois L."/>
            <person name="Gearin G."/>
            <person name="Gearin C.R."/>
            <person name="Giannoukos G."/>
            <person name="Goode T."/>
            <person name="Graham J."/>
            <person name="Grandbois E."/>
            <person name="Grewal S."/>
            <person name="Gyaltsen K."/>
            <person name="Hafez N."/>
            <person name="Hagos B."/>
            <person name="Hall J."/>
            <person name="Henson C."/>
            <person name="Hollinger A."/>
            <person name="Honan T."/>
            <person name="Huard M.D."/>
            <person name="Hughes L."/>
            <person name="Hurhula B."/>
            <person name="Husby M.E."/>
            <person name="Kamat A."/>
            <person name="Kanga B."/>
            <person name="Kashin S."/>
            <person name="Khazanovich D."/>
            <person name="Kisner P."/>
            <person name="Lance K."/>
            <person name="Lara M."/>
            <person name="Lee W."/>
            <person name="Lennon N."/>
            <person name="Letendre F."/>
            <person name="LeVine R."/>
            <person name="Lipovsky A."/>
            <person name="Liu X."/>
            <person name="Liu J."/>
            <person name="Liu S."/>
            <person name="Lokyitsang T."/>
            <person name="Lokyitsang Y."/>
            <person name="Lubonja R."/>
            <person name="Lui A."/>
            <person name="MacDonald P."/>
            <person name="Magnisalis V."/>
            <person name="Maru K."/>
            <person name="Matthews C."/>
            <person name="McCusker W."/>
            <person name="McDonough S."/>
            <person name="Mehta T."/>
            <person name="Meldrim J."/>
            <person name="Meneus L."/>
            <person name="Mihai O."/>
            <person name="Mihalev A."/>
            <person name="Mihova T."/>
            <person name="Mittelman R."/>
            <person name="Mlenga V."/>
            <person name="Montmayeur A."/>
            <person name="Mulrain L."/>
            <person name="Navidi A."/>
            <person name="Naylor J."/>
            <person name="Negash T."/>
            <person name="Nguyen T."/>
            <person name="Nguyen N."/>
            <person name="Nicol R."/>
            <person name="Norbu C."/>
            <person name="Norbu N."/>
            <person name="Novod N."/>
            <person name="O'Neill B."/>
            <person name="Osman S."/>
            <person name="Markiewicz E."/>
            <person name="Oyono O.L."/>
            <person name="Patti C."/>
            <person name="Phunkhang P."/>
            <person name="Pierre F."/>
            <person name="Priest M."/>
            <person name="Raghuraman S."/>
            <person name="Rege F."/>
            <person name="Reyes R."/>
            <person name="Rise C."/>
            <person name="Rogov P."/>
            <person name="Ross K."/>
            <person name="Ryan E."/>
            <person name="Settipalli S."/>
            <person name="Shea T."/>
            <person name="Sherpa N."/>
            <person name="Shi L."/>
            <person name="Shih D."/>
            <person name="Sparrow T."/>
            <person name="Spaulding J."/>
            <person name="Stalker J."/>
            <person name="Stange-Thomann N."/>
            <person name="Stavropoulos S."/>
            <person name="Stone C."/>
            <person name="Strader C."/>
            <person name="Tesfaye S."/>
            <person name="Thomson T."/>
            <person name="Thoulutsang Y."/>
            <person name="Thoulutsang D."/>
            <person name="Topham K."/>
            <person name="Topping I."/>
            <person name="Tsamla T."/>
            <person name="Vassiliev H."/>
            <person name="Vo A."/>
            <person name="Wangchuk T."/>
            <person name="Wangdi T."/>
            <person name="Weiand M."/>
            <person name="Wilkinson J."/>
            <person name="Wilson A."/>
            <person name="Yadav S."/>
            <person name="Young G."/>
            <person name="Yu Q."/>
            <person name="Zembek L."/>
            <person name="Zhong D."/>
            <person name="Zimmer A."/>
            <person name="Zwirko Z."/>
            <person name="Jaffe D.B."/>
            <person name="Alvarez P."/>
            <person name="Brockman W."/>
            <person name="Butler J."/>
            <person name="Chin C."/>
            <person name="Gnerre S."/>
            <person name="Grabherr M."/>
            <person name="Kleber M."/>
            <person name="Mauceli E."/>
            <person name="MacCallum I."/>
        </authorList>
    </citation>
    <scope>NUCLEOTIDE SEQUENCE [LARGE SCALE GENOMIC DNA]</scope>
    <source>
        <strain evidence="7">Tai18E2</strain>
        <strain evidence="12">Tai18E2 / Tucson 14021-0261.01</strain>
    </source>
</reference>
<dbReference type="EMBL" id="CH891728">
    <property type="protein sequence ID" value="KRK05231.1"/>
    <property type="molecule type" value="Genomic_DNA"/>
</dbReference>
<evidence type="ECO:0000313" key="9">
    <source>
        <dbReference type="EMBL" id="KRK05230.1"/>
    </source>
</evidence>
<dbReference type="eggNOG" id="ENOG502SE7X">
    <property type="taxonomic scope" value="Eukaryota"/>
</dbReference>
<dbReference type="EMBL" id="CH891728">
    <property type="protein sequence ID" value="KRK05230.1"/>
    <property type="molecule type" value="Genomic_DNA"/>
</dbReference>
<dbReference type="GO" id="GO:0008270">
    <property type="term" value="F:zinc ion binding"/>
    <property type="evidence" value="ECO:0007669"/>
    <property type="project" value="UniProtKB-KW"/>
</dbReference>
<reference evidence="7 12" key="3">
    <citation type="journal article" date="2007" name="PLoS Biol.">
        <title>Principles of genome evolution in the Drosophila melanogaster species group.</title>
        <authorList>
            <person name="Ranz J.M."/>
            <person name="Maurin D."/>
            <person name="Chan Y.S."/>
            <person name="von Grotthuss M."/>
            <person name="Hillier L.W."/>
            <person name="Roote J."/>
            <person name="Ashburner M."/>
            <person name="Bergman C.M."/>
        </authorList>
    </citation>
    <scope>NUCLEOTIDE SEQUENCE [LARGE SCALE GENOMIC DNA]</scope>
    <source>
        <strain evidence="7">Tai18E2</strain>
        <strain evidence="12">Tai18E2 / Tucson 14021-0261.01</strain>
    </source>
</reference>
<evidence type="ECO:0000313" key="11">
    <source>
        <dbReference type="EMBL" id="KRK05232.1"/>
    </source>
</evidence>
<feature type="region of interest" description="Disordered" evidence="5">
    <location>
        <begin position="803"/>
        <end position="841"/>
    </location>
</feature>
<dbReference type="OMA" id="SDEYSHD"/>
<evidence type="ECO:0000259" key="6">
    <source>
        <dbReference type="PROSITE" id="PS50865"/>
    </source>
</evidence>
<feature type="compositionally biased region" description="Polar residues" evidence="5">
    <location>
        <begin position="370"/>
        <end position="390"/>
    </location>
</feature>
<dbReference type="OrthoDB" id="432970at2759"/>
<name>B4ITQ9_DROYA</name>
<proteinExistence type="predicted"/>
<dbReference type="EMBL" id="CH891728">
    <property type="protein sequence ID" value="KRK05232.1"/>
    <property type="molecule type" value="Genomic_DNA"/>
</dbReference>
<reference evidence="7" key="1">
    <citation type="submission" date="2006-01" db="EMBL/GenBank/DDBJ databases">
        <title>The Genome of Drosophila yakuba.</title>
        <authorList>
            <consortium name="The Drosophila yakuba Sequencing Consortium"/>
        </authorList>
    </citation>
    <scope>NUCLEOTIDE SEQUENCE</scope>
    <source>
        <strain evidence="7">Tai18E2</strain>
    </source>
</reference>
<dbReference type="HOGENOM" id="CLU_307624_0_0_1"/>
<dbReference type="Gene3D" id="6.10.140.2220">
    <property type="match status" value="1"/>
</dbReference>
<keyword evidence="12" id="KW-1185">Reference proteome</keyword>
<feature type="region of interest" description="Disordered" evidence="5">
    <location>
        <begin position="145"/>
        <end position="218"/>
    </location>
</feature>
<evidence type="ECO:0000256" key="1">
    <source>
        <dbReference type="ARBA" id="ARBA00022723"/>
    </source>
</evidence>
<feature type="region of interest" description="Disordered" evidence="5">
    <location>
        <begin position="360"/>
        <end position="394"/>
    </location>
</feature>
<evidence type="ECO:0000313" key="12">
    <source>
        <dbReference type="Proteomes" id="UP000002282"/>
    </source>
</evidence>
<dbReference type="Proteomes" id="UP000002282">
    <property type="component" value="Unassembled WGS sequence"/>
</dbReference>
<accession>B4ITQ9</accession>
<organism evidence="7 12">
    <name type="scientific">Drosophila yakuba</name>
    <name type="common">Fruit fly</name>
    <dbReference type="NCBI Taxonomy" id="7245"/>
    <lineage>
        <taxon>Eukaryota</taxon>
        <taxon>Metazoa</taxon>
        <taxon>Ecdysozoa</taxon>
        <taxon>Arthropoda</taxon>
        <taxon>Hexapoda</taxon>
        <taxon>Insecta</taxon>
        <taxon>Pterygota</taxon>
        <taxon>Neoptera</taxon>
        <taxon>Endopterygota</taxon>
        <taxon>Diptera</taxon>
        <taxon>Brachycera</taxon>
        <taxon>Muscomorpha</taxon>
        <taxon>Ephydroidea</taxon>
        <taxon>Drosophilidae</taxon>
        <taxon>Drosophila</taxon>
        <taxon>Sophophora</taxon>
    </lineage>
</organism>
<feature type="domain" description="MYND-type" evidence="6">
    <location>
        <begin position="964"/>
        <end position="1001"/>
    </location>
</feature>
<evidence type="ECO:0000313" key="7">
    <source>
        <dbReference type="EMBL" id="EDW99772.1"/>
    </source>
</evidence>
<keyword evidence="1" id="KW-0479">Metal-binding</keyword>
<feature type="compositionally biased region" description="Basic and acidic residues" evidence="5">
    <location>
        <begin position="64"/>
        <end position="73"/>
    </location>
</feature>
<dbReference type="Pfam" id="PF01753">
    <property type="entry name" value="zf-MYND"/>
    <property type="match status" value="1"/>
</dbReference>
<feature type="compositionally biased region" description="Basic and acidic residues" evidence="5">
    <location>
        <begin position="809"/>
        <end position="830"/>
    </location>
</feature>
<dbReference type="PROSITE" id="PS50865">
    <property type="entry name" value="ZF_MYND_2"/>
    <property type="match status" value="1"/>
</dbReference>
<feature type="region of interest" description="Disordered" evidence="5">
    <location>
        <begin position="1"/>
        <end position="85"/>
    </location>
</feature>
<dbReference type="SUPFAM" id="SSF144232">
    <property type="entry name" value="HIT/MYND zinc finger-like"/>
    <property type="match status" value="1"/>
</dbReference>
<gene>
    <name evidence="7" type="primary">Dyak\GE23096</name>
    <name evidence="7" type="ORF">Dyak_GE23096</name>
</gene>
<dbReference type="KEGG" id="dya:Dyak_GE23096"/>
<feature type="region of interest" description="Disordered" evidence="5">
    <location>
        <begin position="455"/>
        <end position="479"/>
    </location>
</feature>
<evidence type="ECO:0000256" key="3">
    <source>
        <dbReference type="ARBA" id="ARBA00022833"/>
    </source>
</evidence>
<feature type="compositionally biased region" description="Basic residues" evidence="5">
    <location>
        <begin position="154"/>
        <end position="174"/>
    </location>
</feature>
<dbReference type="AlphaFoldDB" id="B4ITQ9"/>
<sequence length="1003" mass="113368">MTNVEIYDSSNSQLSSDEYSHEEEDYDALMDAAVSKQRPQKTKSMESETEKPGNGAPESASESATEKDAKPDDAAVPPSTRSETLRRIRQLQLQRGRLPNLYFKRRSIRWLRPNKMEYNSYFDGLKDLVAKRKLKHLVRFNARRRRTYDSRSPSRSRSHSRSFSRSRSRSRSYSRSRSGSGSPELICLDDTENEESPEKPEPQAKVTPIKENMSRVPAPPQLNYELTERKKPNALGSNENGASILDEFLVKKDPQQPGFDYEKLSACLELEKALKEQSQGDPHVAESLVLDATLKRRRSVTPPAIDEKRNNVEVEDDEIIEFLPVQQRKPIEAPPPLNLQMPSTPTANPLQRQPAFKLSTPYSLAPPSAAKQSENLTPESYSLNTPTPTATPIEISYPNEKLANNNRGNAQTFSIQQATLPQVAASYAAAPQVAALAQRSPAQAAPLLQAPVQQMHFPRTGPPQQLPAAKPPQQQLHSVSCAPPQHLARPRLASPHQLVPLKAVPPQHLAQPPQQLCAPRSVPPQQLGTPRSAPPQQVAPPQQPVSSRQTSVQPLTPQREAAPHQIAPPQQVHQTLSQPYTAPIVAPNFAVPQQPQPRRSDTVSTQTQGLQTPASASSTTRQKSSIDLNNSDANFHYRIKELFEEFNTIMIDKIDSVCPENDSLRKERERIDADLVTLDKLIAQKEEEYNRLLHLRCVKKELHDRLQRKERMTLIRDLLPVLLNKSCSADELREMQAMLEEEQDAPMASKQGLSAVEKCLNFAEYNQNNIRLLRGIMGLKERAPPVNPRYFEEDQMLFRRDSMPASHQSMRDQRYDSRDVVNDHQPERNPNRAPLAKRPKLMHPQDRNQEMLSSSANLSATLSESLNKIKALKKSSRFSNLSLDNNLDNESLIEPLFNSSPMVSHRQLANRQHYQELHSANSIDQEKAEKKHRSHKNKPHKGTHKSHRDSSTSATTNGKTGRHCHECKLYEATYMCSNCQNQWYCSRECQLRGWDSHYRTCGI</sequence>
<dbReference type="EMBL" id="CH891728">
    <property type="protein sequence ID" value="EDW99772.1"/>
    <property type="molecule type" value="Genomic_DNA"/>
</dbReference>
<evidence type="ECO:0000313" key="8">
    <source>
        <dbReference type="EMBL" id="KRK05229.1"/>
    </source>
</evidence>
<keyword evidence="2 4" id="KW-0863">Zinc-finger</keyword>
<dbReference type="InterPro" id="IPR002893">
    <property type="entry name" value="Znf_MYND"/>
</dbReference>
<keyword evidence="3" id="KW-0862">Zinc</keyword>
<feature type="compositionally biased region" description="Basic residues" evidence="5">
    <location>
        <begin position="930"/>
        <end position="947"/>
    </location>
</feature>
<evidence type="ECO:0000256" key="4">
    <source>
        <dbReference type="PROSITE-ProRule" id="PRU00134"/>
    </source>
</evidence>
<feature type="compositionally biased region" description="Polar residues" evidence="5">
    <location>
        <begin position="1"/>
        <end position="14"/>
    </location>
</feature>
<feature type="region of interest" description="Disordered" evidence="5">
    <location>
        <begin position="591"/>
        <end position="627"/>
    </location>
</feature>
<evidence type="ECO:0000256" key="5">
    <source>
        <dbReference type="SAM" id="MobiDB-lite"/>
    </source>
</evidence>
<evidence type="ECO:0000313" key="10">
    <source>
        <dbReference type="EMBL" id="KRK05231.1"/>
    </source>
</evidence>